<dbReference type="PANTHER" id="PTHR30024:SF7">
    <property type="entry name" value="NITRATE_NITRITE BINDING PROTEIN NRTA"/>
    <property type="match status" value="1"/>
</dbReference>
<dbReference type="PROSITE" id="PS51318">
    <property type="entry name" value="TAT"/>
    <property type="match status" value="1"/>
</dbReference>
<dbReference type="PANTHER" id="PTHR30024">
    <property type="entry name" value="ALIPHATIC SULFONATES-BINDING PROTEIN-RELATED"/>
    <property type="match status" value="1"/>
</dbReference>
<dbReference type="Gene3D" id="3.40.190.10">
    <property type="entry name" value="Periplasmic binding protein-like II"/>
    <property type="match status" value="2"/>
</dbReference>
<accession>A0A150THJ7</accession>
<dbReference type="Proteomes" id="UP000075502">
    <property type="component" value="Unassembled WGS sequence"/>
</dbReference>
<gene>
    <name evidence="8" type="ORF">BE21_49305</name>
</gene>
<evidence type="ECO:0000256" key="4">
    <source>
        <dbReference type="ARBA" id="ARBA00022519"/>
    </source>
</evidence>
<dbReference type="SUPFAM" id="SSF53850">
    <property type="entry name" value="Periplasmic binding protein-like II"/>
    <property type="match status" value="1"/>
</dbReference>
<keyword evidence="6" id="KW-0472">Membrane</keyword>
<keyword evidence="4" id="KW-0997">Cell inner membrane</keyword>
<evidence type="ECO:0000256" key="6">
    <source>
        <dbReference type="ARBA" id="ARBA00023136"/>
    </source>
</evidence>
<evidence type="ECO:0000256" key="3">
    <source>
        <dbReference type="ARBA" id="ARBA00022475"/>
    </source>
</evidence>
<evidence type="ECO:0000256" key="2">
    <source>
        <dbReference type="ARBA" id="ARBA00022448"/>
    </source>
</evidence>
<keyword evidence="3" id="KW-1003">Cell membrane</keyword>
<comment type="subcellular location">
    <subcellularLocation>
        <location evidence="1">Endomembrane system</location>
    </subcellularLocation>
</comment>
<evidence type="ECO:0000256" key="5">
    <source>
        <dbReference type="ARBA" id="ARBA00022729"/>
    </source>
</evidence>
<keyword evidence="5" id="KW-0732">Signal</keyword>
<evidence type="ECO:0000313" key="9">
    <source>
        <dbReference type="Proteomes" id="UP000075502"/>
    </source>
</evidence>
<sequence>MKRREASREEPSETPLRRRRFLGGALGLGGAALLPACGSRSDEPGPPAANAAPLVATADTPEVSDLRFGIIALTDCSPLVIAHEKGFFKRYGINSTIVKGASWAAIRDSLSNGDLQATHMLFGMPLASTMGLLGSPKKPMIIPWLLNRNGQAITMKSDLRGKVAADPKALQPFVEEAKAKGAPMTFAMTFPPGTHAMWTRYFLGAGGVHPDKDVALVTIPPAQMVANMKVGKMDGFCVGEPWGARAIADQIGYTAVTTQELWKDHPEKVCAFTAEFADKNPKTVKAVLKALHEASVWLDKLDNRPEQADIVSRPTYINCPPELILGRLKGQYDYGDGRRKEDKDYMIFSDRGCNYPQPKYALWWLSQFRRWGMVEGKPDYEGVVKQVMRPDLYEEAMKELGVAHGGQSDQPETLFDGVTFDPKDPETYATSFPVNALKG</sequence>
<evidence type="ECO:0000313" key="8">
    <source>
        <dbReference type="EMBL" id="KYG03948.1"/>
    </source>
</evidence>
<dbReference type="AlphaFoldDB" id="A0A150THJ7"/>
<dbReference type="CDD" id="cd13553">
    <property type="entry name" value="PBP2_NrtA_CpmA_like"/>
    <property type="match status" value="1"/>
</dbReference>
<evidence type="ECO:0000256" key="1">
    <source>
        <dbReference type="ARBA" id="ARBA00004308"/>
    </source>
</evidence>
<dbReference type="EMBL" id="JEME01002542">
    <property type="protein sequence ID" value="KYG03948.1"/>
    <property type="molecule type" value="Genomic_DNA"/>
</dbReference>
<name>A0A150THJ7_SORCE</name>
<proteinExistence type="inferred from homology"/>
<organism evidence="8 9">
    <name type="scientific">Sorangium cellulosum</name>
    <name type="common">Polyangium cellulosum</name>
    <dbReference type="NCBI Taxonomy" id="56"/>
    <lineage>
        <taxon>Bacteria</taxon>
        <taxon>Pseudomonadati</taxon>
        <taxon>Myxococcota</taxon>
        <taxon>Polyangia</taxon>
        <taxon>Polyangiales</taxon>
        <taxon>Polyangiaceae</taxon>
        <taxon>Sorangium</taxon>
    </lineage>
</organism>
<comment type="similarity">
    <text evidence="7">Belongs to the CmpA/NrtA family.</text>
</comment>
<dbReference type="Pfam" id="PF13379">
    <property type="entry name" value="NMT1_2"/>
    <property type="match status" value="1"/>
</dbReference>
<protein>
    <submittedName>
        <fullName evidence="8">Nitrate ABC transporter substrate-binding protein</fullName>
    </submittedName>
</protein>
<dbReference type="InterPro" id="IPR006311">
    <property type="entry name" value="TAT_signal"/>
</dbReference>
<reference evidence="8 9" key="1">
    <citation type="submission" date="2014-02" db="EMBL/GenBank/DDBJ databases">
        <title>The small core and large imbalanced accessory genome model reveals a collaborative survival strategy of Sorangium cellulosum strains in nature.</title>
        <authorList>
            <person name="Han K."/>
            <person name="Peng R."/>
            <person name="Blom J."/>
            <person name="Li Y.-Z."/>
        </authorList>
    </citation>
    <scope>NUCLEOTIDE SEQUENCE [LARGE SCALE GENOMIC DNA]</scope>
    <source>
        <strain evidence="8 9">So0007-03</strain>
    </source>
</reference>
<comment type="caution">
    <text evidence="8">The sequence shown here is derived from an EMBL/GenBank/DDBJ whole genome shotgun (WGS) entry which is preliminary data.</text>
</comment>
<evidence type="ECO:0000256" key="7">
    <source>
        <dbReference type="ARBA" id="ARBA00024031"/>
    </source>
</evidence>
<keyword evidence="2" id="KW-0813">Transport</keyword>
<dbReference type="InterPro" id="IPR044527">
    <property type="entry name" value="NrtA/CpmA_ABC-bd_dom"/>
</dbReference>
<dbReference type="GO" id="GO:0012505">
    <property type="term" value="C:endomembrane system"/>
    <property type="evidence" value="ECO:0007669"/>
    <property type="project" value="UniProtKB-SubCell"/>
</dbReference>